<keyword evidence="1" id="KW-0433">Leucine-rich repeat</keyword>
<dbReference type="InParanoid" id="B9RBV1"/>
<evidence type="ECO:0000313" key="6">
    <source>
        <dbReference type="EMBL" id="EEF51022.1"/>
    </source>
</evidence>
<dbReference type="GO" id="GO:0007165">
    <property type="term" value="P:signal transduction"/>
    <property type="evidence" value="ECO:0007669"/>
    <property type="project" value="InterPro"/>
</dbReference>
<dbReference type="Pfam" id="PF23282">
    <property type="entry name" value="WHD_ROQ1"/>
    <property type="match status" value="1"/>
</dbReference>
<dbReference type="SUPFAM" id="SSF52200">
    <property type="entry name" value="Toll/Interleukin receptor TIR domain"/>
    <property type="match status" value="1"/>
</dbReference>
<protein>
    <submittedName>
        <fullName evidence="6">Leucine-rich repeat containing protein, putative</fullName>
    </submittedName>
</protein>
<name>B9RBV1_RICCO</name>
<evidence type="ECO:0000313" key="7">
    <source>
        <dbReference type="Proteomes" id="UP000008311"/>
    </source>
</evidence>
<dbReference type="PROSITE" id="PS50104">
    <property type="entry name" value="TIR"/>
    <property type="match status" value="1"/>
</dbReference>
<dbReference type="FunFam" id="3.40.50.10140:FF:000007">
    <property type="entry name" value="Disease resistance protein (TIR-NBS-LRR class)"/>
    <property type="match status" value="1"/>
</dbReference>
<dbReference type="PANTHER" id="PTHR11017">
    <property type="entry name" value="LEUCINE-RICH REPEAT-CONTAINING PROTEIN"/>
    <property type="match status" value="1"/>
</dbReference>
<dbReference type="InterPro" id="IPR027417">
    <property type="entry name" value="P-loop_NTPase"/>
</dbReference>
<dbReference type="InterPro" id="IPR000157">
    <property type="entry name" value="TIR_dom"/>
</dbReference>
<evidence type="ECO:0000256" key="4">
    <source>
        <dbReference type="ARBA" id="ARBA00023027"/>
    </source>
</evidence>
<organism evidence="6 7">
    <name type="scientific">Ricinus communis</name>
    <name type="common">Castor bean</name>
    <dbReference type="NCBI Taxonomy" id="3988"/>
    <lineage>
        <taxon>Eukaryota</taxon>
        <taxon>Viridiplantae</taxon>
        <taxon>Streptophyta</taxon>
        <taxon>Embryophyta</taxon>
        <taxon>Tracheophyta</taxon>
        <taxon>Spermatophyta</taxon>
        <taxon>Magnoliopsida</taxon>
        <taxon>eudicotyledons</taxon>
        <taxon>Gunneridae</taxon>
        <taxon>Pentapetalae</taxon>
        <taxon>rosids</taxon>
        <taxon>fabids</taxon>
        <taxon>Malpighiales</taxon>
        <taxon>Euphorbiaceae</taxon>
        <taxon>Acalyphoideae</taxon>
        <taxon>Acalypheae</taxon>
        <taxon>Ricinus</taxon>
    </lineage>
</organism>
<dbReference type="Pfam" id="PF01582">
    <property type="entry name" value="TIR"/>
    <property type="match status" value="1"/>
</dbReference>
<dbReference type="Pfam" id="PF23286">
    <property type="entry name" value="LRR_13"/>
    <property type="match status" value="2"/>
</dbReference>
<dbReference type="Gene3D" id="3.40.50.300">
    <property type="entry name" value="P-loop containing nucleotide triphosphate hydrolases"/>
    <property type="match status" value="1"/>
</dbReference>
<dbReference type="InterPro" id="IPR002182">
    <property type="entry name" value="NB-ARC"/>
</dbReference>
<sequence length="1034" mass="117482">MASPSSASHSTHKWKYDVFLSFRGADTRQNFTSHLHFALCRKSIRTFIDDELSRGEQITPALLEVVEESRIAVIIFSKNYGSSTFCLDEVAKIIECNETHRQTVVPVFYHVDPLDVENQTGSFETAFAKHEIHNFDRVQRWKAALSKAASMAGWDSKVIRMESQLVENIVRDILEKLKQAYPCDLEGLVGIKSRIGEIKALLFAENQKSNSIRASISTKPLDVRVLGIWGMGGIGKTTLAKAVFSDIACQFEGRCFLPSVRKFFEKDDGYYIIKELLSQISRESDVKISKTDILCSPFVKRMLNRNVLVIIDDVNSPQQLDFFAENRNWFGTGSRIIVTSRDRQILLGSADDIYEIKKLGYNEAQQLFSQNAFKKTFPPEGLIALSHSYIQYANGIPLALKVLGSNLFGRTERKWKSTLEKLRQAPNKDVLNILKVSYDGLDKEEKEIFLHVVSFFSRKKKIDEVTQILDGCGFSTEVVLCDLVDKSLITISDNTIAIHDLLHAMGMEIVRQESTEPGEWSRLWDHEDILRVLTRNAGTEAIEAIFLDMSKIDEIIDLNPNVFARMSNLKLLRFYDPNFDSRELKDIKVRLSRGLDSLSSKLQYLYWNGYPSKTLPANFHPKDLVELHLPSSKLKRLPWKNMDLKKLKEIDLSWSSRLTTVPELSRATNLTCINLSDSKRIRRFPSTIGLDSLETLNLSDCVKLERFPDVSRSIRFLYLYGTAIEEVPSSVGCLSRLVSLNLFDCTKLKSLPTSICKIKSLELLCLSGCTNLKHFPEISETMDCLVELYLDGTAIADLPLSVENLKRLSSLSLSNCRNLVCLPESISKLKHLSSLDFSDCPKLEKLPEELIVSLELIARGCHLSKLASDLSGLSCLSFLDLSKTKFETLPPSIKQLSQLITLDISFCDRLESLPDLSLSLQFIQAIYARAEHVALFYRPFYCNELAYNGFSVIKQYEENLGSIEFVLAFENNWKIRRWGVHPVYVSEGGSIPSNLGMKWRTDRIEEDATGNSYWSYNEEPSSKRLKQMLSMKHV</sequence>
<evidence type="ECO:0000259" key="5">
    <source>
        <dbReference type="PROSITE" id="PS50104"/>
    </source>
</evidence>
<dbReference type="STRING" id="3988.B9RBV1"/>
<evidence type="ECO:0000256" key="1">
    <source>
        <dbReference type="ARBA" id="ARBA00022614"/>
    </source>
</evidence>
<dbReference type="InterPro" id="IPR058546">
    <property type="entry name" value="RPS4B/Roq1-like_LRR"/>
</dbReference>
<dbReference type="GO" id="GO:0043531">
    <property type="term" value="F:ADP binding"/>
    <property type="evidence" value="ECO:0007669"/>
    <property type="project" value="InterPro"/>
</dbReference>
<dbReference type="Proteomes" id="UP000008311">
    <property type="component" value="Unassembled WGS sequence"/>
</dbReference>
<keyword evidence="3" id="KW-0611">Plant defense</keyword>
<reference evidence="7" key="1">
    <citation type="journal article" date="2010" name="Nat. Biotechnol.">
        <title>Draft genome sequence of the oilseed species Ricinus communis.</title>
        <authorList>
            <person name="Chan A.P."/>
            <person name="Crabtree J."/>
            <person name="Zhao Q."/>
            <person name="Lorenzi H."/>
            <person name="Orvis J."/>
            <person name="Puiu D."/>
            <person name="Melake-Berhan A."/>
            <person name="Jones K.M."/>
            <person name="Redman J."/>
            <person name="Chen G."/>
            <person name="Cahoon E.B."/>
            <person name="Gedil M."/>
            <person name="Stanke M."/>
            <person name="Haas B.J."/>
            <person name="Wortman J.R."/>
            <person name="Fraser-Liggett C.M."/>
            <person name="Ravel J."/>
            <person name="Rabinowicz P.D."/>
        </authorList>
    </citation>
    <scope>NUCLEOTIDE SEQUENCE [LARGE SCALE GENOMIC DNA]</scope>
    <source>
        <strain evidence="7">cv. Hale</strain>
    </source>
</reference>
<dbReference type="SMART" id="SM00255">
    <property type="entry name" value="TIR"/>
    <property type="match status" value="1"/>
</dbReference>
<dbReference type="PANTHER" id="PTHR11017:SF574">
    <property type="entry name" value="ADP-RIBOSYL CYCLASE_CYCLIC ADP-RIBOSE HYDROLASE"/>
    <property type="match status" value="1"/>
</dbReference>
<proteinExistence type="predicted"/>
<dbReference type="SUPFAM" id="SSF52540">
    <property type="entry name" value="P-loop containing nucleoside triphosphate hydrolases"/>
    <property type="match status" value="1"/>
</dbReference>
<gene>
    <name evidence="6" type="ORF">RCOM_1681360</name>
</gene>
<feature type="domain" description="TIR" evidence="5">
    <location>
        <begin position="14"/>
        <end position="177"/>
    </location>
</feature>
<dbReference type="eggNOG" id="ENOG502SI7S">
    <property type="taxonomic scope" value="Eukaryota"/>
</dbReference>
<dbReference type="GO" id="GO:0006952">
    <property type="term" value="P:defense response"/>
    <property type="evidence" value="ECO:0007669"/>
    <property type="project" value="InterPro"/>
</dbReference>
<dbReference type="InterPro" id="IPR044974">
    <property type="entry name" value="Disease_R_plants"/>
</dbReference>
<accession>B9RBV1</accession>
<evidence type="ECO:0000256" key="2">
    <source>
        <dbReference type="ARBA" id="ARBA00022737"/>
    </source>
</evidence>
<dbReference type="AlphaFoldDB" id="B9RBV1"/>
<dbReference type="Gene3D" id="1.10.8.430">
    <property type="entry name" value="Helical domain of apoptotic protease-activating factors"/>
    <property type="match status" value="1"/>
</dbReference>
<dbReference type="InterPro" id="IPR032675">
    <property type="entry name" value="LRR_dom_sf"/>
</dbReference>
<dbReference type="SUPFAM" id="SSF52058">
    <property type="entry name" value="L domain-like"/>
    <property type="match status" value="1"/>
</dbReference>
<dbReference type="InterPro" id="IPR042197">
    <property type="entry name" value="Apaf_helical"/>
</dbReference>
<dbReference type="Gene3D" id="3.80.10.10">
    <property type="entry name" value="Ribonuclease Inhibitor"/>
    <property type="match status" value="2"/>
</dbReference>
<dbReference type="InterPro" id="IPR035897">
    <property type="entry name" value="Toll_tir_struct_dom_sf"/>
</dbReference>
<dbReference type="Pfam" id="PF00931">
    <property type="entry name" value="NB-ARC"/>
    <property type="match status" value="1"/>
</dbReference>
<keyword evidence="4" id="KW-0520">NAD</keyword>
<keyword evidence="2" id="KW-0677">Repeat</keyword>
<dbReference type="InterPro" id="IPR058192">
    <property type="entry name" value="WHD_ROQ1-like"/>
</dbReference>
<dbReference type="EMBL" id="EQ973774">
    <property type="protein sequence ID" value="EEF51022.1"/>
    <property type="molecule type" value="Genomic_DNA"/>
</dbReference>
<dbReference type="PRINTS" id="PR00364">
    <property type="entry name" value="DISEASERSIST"/>
</dbReference>
<evidence type="ECO:0000256" key="3">
    <source>
        <dbReference type="ARBA" id="ARBA00022821"/>
    </source>
</evidence>
<dbReference type="Gene3D" id="3.40.50.10140">
    <property type="entry name" value="Toll/interleukin-1 receptor homology (TIR) domain"/>
    <property type="match status" value="1"/>
</dbReference>
<keyword evidence="7" id="KW-1185">Reference proteome</keyword>